<evidence type="ECO:0000259" key="1">
    <source>
        <dbReference type="Pfam" id="PF06452"/>
    </source>
</evidence>
<dbReference type="Proteomes" id="UP000650081">
    <property type="component" value="Unassembled WGS sequence"/>
</dbReference>
<reference evidence="3" key="1">
    <citation type="submission" date="2020-08" db="EMBL/GenBank/DDBJ databases">
        <title>Lewinella bacteria from marine environments.</title>
        <authorList>
            <person name="Zhong Y."/>
        </authorList>
    </citation>
    <scope>NUCLEOTIDE SEQUENCE</scope>
    <source>
        <strain evidence="3">KCTC 42187</strain>
    </source>
</reference>
<sequence>MLLLTPKSPLSRLGTCGRAQNRYALISLLWLLVGLLSAQSAEKSLSVKFITDPIVLDGILDEAAWESADQTDFYWQFFPTDSVQAGHATLTKVLYDATTLYVAIRAESPNGKYVVASLRRDFGGTNNDNVSLLFDTYRDGANAYFFGVTPYGVQREGLVSNGGSVFNTTWDVKWRTESRMYKDHYIVEIAIPFTSLKFPEAADRWRFRSYRWNLQTNEQSSWVRVPQNQPLSSLAFMGELVFEKPLGKSRTPLAIIPYLNVLGIQDRRADDNTSNIGIGGDAKVAIGNSLNLDLTVNPDFSNVEVDALFTNLTRFEVLLPERRQFFIDNNDLFDNFGSIYSDASPFFSRRIGLARNSSGALIENQILAGARLSGKLNDKWRIGLLNIQTAADEANQIASNNNAMIALQRKVFQRSTVGAFLVNRETFGKYSFTEPDEHYNRVAGIDYNLASADNTWTGKFYAHKSFSPDNSQGNFSTQATTTYNTRHWNILADFVYVDEDFQADLGFVPRKGIFKNGLGVAYTFYPKKGILNTHRPRLTSLIFWRPAQDWQRTDHTIRYAHLFNFRGGSVAEGRYTSQYIYLANPFDPTRTPGGEPLPGNQDYRFGQVQATYTTNNTRRMTYGVETTLGNFFNGHLYSFGVEAALRFQPWAQLSVAINYDGIRLPDPYPSANLWLLSPRLDVTFNKSLFWSTVFQYSNQRENLGINSRLQWRFAPLSDLYLVYNDNYATTPFMPSFRSLNLKATYWLNL</sequence>
<dbReference type="GO" id="GO:0004553">
    <property type="term" value="F:hydrolase activity, hydrolyzing O-glycosyl compounds"/>
    <property type="evidence" value="ECO:0007669"/>
    <property type="project" value="InterPro"/>
</dbReference>
<accession>A0A923PGQ0</accession>
<dbReference type="EMBL" id="JACSIT010000076">
    <property type="protein sequence ID" value="MBC6993735.1"/>
    <property type="molecule type" value="Genomic_DNA"/>
</dbReference>
<dbReference type="RefSeq" id="WP_187465837.1">
    <property type="nucleotide sequence ID" value="NZ_JACSIT010000076.1"/>
</dbReference>
<dbReference type="Pfam" id="PF19313">
    <property type="entry name" value="DUF5916"/>
    <property type="match status" value="1"/>
</dbReference>
<dbReference type="CDD" id="cd09618">
    <property type="entry name" value="CBM9_like_2"/>
    <property type="match status" value="1"/>
</dbReference>
<evidence type="ECO:0000313" key="3">
    <source>
        <dbReference type="EMBL" id="MBC6993735.1"/>
    </source>
</evidence>
<dbReference type="AlphaFoldDB" id="A0A923PGQ0"/>
<comment type="caution">
    <text evidence="3">The sequence shown here is derived from an EMBL/GenBank/DDBJ whole genome shotgun (WGS) entry which is preliminary data.</text>
</comment>
<keyword evidence="4" id="KW-1185">Reference proteome</keyword>
<gene>
    <name evidence="3" type="ORF">H9S92_06160</name>
</gene>
<feature type="domain" description="DUF5916" evidence="2">
    <location>
        <begin position="252"/>
        <end position="659"/>
    </location>
</feature>
<dbReference type="Pfam" id="PF06452">
    <property type="entry name" value="CBM9_1"/>
    <property type="match status" value="1"/>
</dbReference>
<organism evidence="3 4">
    <name type="scientific">Neolewinella lacunae</name>
    <dbReference type="NCBI Taxonomy" id="1517758"/>
    <lineage>
        <taxon>Bacteria</taxon>
        <taxon>Pseudomonadati</taxon>
        <taxon>Bacteroidota</taxon>
        <taxon>Saprospiria</taxon>
        <taxon>Saprospirales</taxon>
        <taxon>Lewinellaceae</taxon>
        <taxon>Neolewinella</taxon>
    </lineage>
</organism>
<feature type="domain" description="Carbohydrate-binding" evidence="1">
    <location>
        <begin position="57"/>
        <end position="206"/>
    </location>
</feature>
<dbReference type="Gene3D" id="2.60.40.1190">
    <property type="match status" value="1"/>
</dbReference>
<evidence type="ECO:0000259" key="2">
    <source>
        <dbReference type="Pfam" id="PF19313"/>
    </source>
</evidence>
<evidence type="ECO:0000313" key="4">
    <source>
        <dbReference type="Proteomes" id="UP000650081"/>
    </source>
</evidence>
<dbReference type="InterPro" id="IPR010502">
    <property type="entry name" value="Carb-bd_dom_fam9"/>
</dbReference>
<dbReference type="GO" id="GO:0030246">
    <property type="term" value="F:carbohydrate binding"/>
    <property type="evidence" value="ECO:0007669"/>
    <property type="project" value="InterPro"/>
</dbReference>
<name>A0A923PGQ0_9BACT</name>
<dbReference type="InterPro" id="IPR045670">
    <property type="entry name" value="DUF5916"/>
</dbReference>
<proteinExistence type="predicted"/>
<dbReference type="SUPFAM" id="SSF49344">
    <property type="entry name" value="CBD9-like"/>
    <property type="match status" value="1"/>
</dbReference>
<dbReference type="GO" id="GO:0016052">
    <property type="term" value="P:carbohydrate catabolic process"/>
    <property type="evidence" value="ECO:0007669"/>
    <property type="project" value="InterPro"/>
</dbReference>
<protein>
    <submittedName>
        <fullName evidence="3">Carbohydrate binding family 9 domain-containing protein</fullName>
    </submittedName>
</protein>